<dbReference type="InterPro" id="IPR013096">
    <property type="entry name" value="Cupin_2"/>
</dbReference>
<sequence length="110" mass="12182">MATPHARSGELLEILPFAETFPLEQSIALVRSDHWEVLRLVLPAGKIVPEHKVASVTLLQCIEGCLELTAHGKTQKMRAGHLVYLAPNEPHGWKAIKDSQVLVTMLVARE</sequence>
<accession>A0A1W6LBX9</accession>
<keyword evidence="2" id="KW-1185">Reference proteome</keyword>
<dbReference type="Gene3D" id="2.60.120.10">
    <property type="entry name" value="Jelly Rolls"/>
    <property type="match status" value="1"/>
</dbReference>
<dbReference type="Pfam" id="PF07883">
    <property type="entry name" value="Cupin_2"/>
    <property type="match status" value="1"/>
</dbReference>
<dbReference type="OrthoDB" id="8265259at2"/>
<name>A0A1W6LBX9_9BURK</name>
<dbReference type="STRING" id="946333.A4W93_18870"/>
<protein>
    <submittedName>
        <fullName evidence="1">Uncharacterized protein</fullName>
    </submittedName>
</protein>
<evidence type="ECO:0000313" key="1">
    <source>
        <dbReference type="EMBL" id="ARN21791.1"/>
    </source>
</evidence>
<reference evidence="1 2" key="1">
    <citation type="submission" date="2016-04" db="EMBL/GenBank/DDBJ databases">
        <title>Complete genome sequence of natural rubber-degrading, novel Gram-negative bacterium, Rhizobacter gummiphilus strain NS21.</title>
        <authorList>
            <person name="Tabata M."/>
            <person name="Kasai D."/>
            <person name="Fukuda M."/>
        </authorList>
    </citation>
    <scope>NUCLEOTIDE SEQUENCE [LARGE SCALE GENOMIC DNA]</scope>
    <source>
        <strain evidence="1 2">NS21</strain>
    </source>
</reference>
<dbReference type="EMBL" id="CP015118">
    <property type="protein sequence ID" value="ARN21791.1"/>
    <property type="molecule type" value="Genomic_DNA"/>
</dbReference>
<organism evidence="1 2">
    <name type="scientific">Piscinibacter gummiphilus</name>
    <dbReference type="NCBI Taxonomy" id="946333"/>
    <lineage>
        <taxon>Bacteria</taxon>
        <taxon>Pseudomonadati</taxon>
        <taxon>Pseudomonadota</taxon>
        <taxon>Betaproteobacteria</taxon>
        <taxon>Burkholderiales</taxon>
        <taxon>Sphaerotilaceae</taxon>
        <taxon>Piscinibacter</taxon>
    </lineage>
</organism>
<proteinExistence type="predicted"/>
<dbReference type="RefSeq" id="WP_085752085.1">
    <property type="nucleotide sequence ID" value="NZ_BSPR01000009.1"/>
</dbReference>
<dbReference type="InterPro" id="IPR011051">
    <property type="entry name" value="RmlC_Cupin_sf"/>
</dbReference>
<dbReference type="Proteomes" id="UP000193427">
    <property type="component" value="Chromosome"/>
</dbReference>
<evidence type="ECO:0000313" key="2">
    <source>
        <dbReference type="Proteomes" id="UP000193427"/>
    </source>
</evidence>
<dbReference type="KEGG" id="rgu:A4W93_18870"/>
<gene>
    <name evidence="1" type="ORF">A4W93_18870</name>
</gene>
<dbReference type="InterPro" id="IPR014710">
    <property type="entry name" value="RmlC-like_jellyroll"/>
</dbReference>
<dbReference type="SUPFAM" id="SSF51182">
    <property type="entry name" value="RmlC-like cupins"/>
    <property type="match status" value="1"/>
</dbReference>
<dbReference type="AlphaFoldDB" id="A0A1W6LBX9"/>